<name>A0ABD6E6R5_9BILA</name>
<keyword evidence="2 3" id="KW-0067">ATP-binding</keyword>
<dbReference type="PANTHER" id="PTHR11630:SF46">
    <property type="entry name" value="DNA REPLICATION LICENSING FACTOR MCM3-RELATED"/>
    <property type="match status" value="1"/>
</dbReference>
<comment type="caution">
    <text evidence="5">The sequence shown here is derived from an EMBL/GenBank/DDBJ whole genome shotgun (WGS) entry which is preliminary data.</text>
</comment>
<dbReference type="InterPro" id="IPR027417">
    <property type="entry name" value="P-loop_NTPase"/>
</dbReference>
<dbReference type="GO" id="GO:0005524">
    <property type="term" value="F:ATP binding"/>
    <property type="evidence" value="ECO:0007669"/>
    <property type="project" value="UniProtKB-KW"/>
</dbReference>
<keyword evidence="6" id="KW-1185">Reference proteome</keyword>
<dbReference type="InterPro" id="IPR031327">
    <property type="entry name" value="MCM"/>
</dbReference>
<evidence type="ECO:0000256" key="3">
    <source>
        <dbReference type="RuleBase" id="RU004070"/>
    </source>
</evidence>
<evidence type="ECO:0000313" key="5">
    <source>
        <dbReference type="EMBL" id="MFH4973839.1"/>
    </source>
</evidence>
<dbReference type="InterPro" id="IPR001208">
    <property type="entry name" value="MCM_dom"/>
</dbReference>
<evidence type="ECO:0000256" key="2">
    <source>
        <dbReference type="ARBA" id="ARBA00022840"/>
    </source>
</evidence>
<reference evidence="5 6" key="1">
    <citation type="submission" date="2024-08" db="EMBL/GenBank/DDBJ databases">
        <title>Gnathostoma spinigerum genome.</title>
        <authorList>
            <person name="Gonzalez-Bertolin B."/>
            <person name="Monzon S."/>
            <person name="Zaballos A."/>
            <person name="Jimenez P."/>
            <person name="Dekumyoy P."/>
            <person name="Varona S."/>
            <person name="Cuesta I."/>
            <person name="Sumanam S."/>
            <person name="Adisakwattana P."/>
            <person name="Gasser R.B."/>
            <person name="Hernandez-Gonzalez A."/>
            <person name="Young N.D."/>
            <person name="Perteguer M.J."/>
        </authorList>
    </citation>
    <scope>NUCLEOTIDE SEQUENCE [LARGE SCALE GENOMIC DNA]</scope>
    <source>
        <strain evidence="5">AL3</strain>
        <tissue evidence="5">Liver</tissue>
    </source>
</reference>
<feature type="domain" description="MCM C-terminal AAA(+) ATPase" evidence="4">
    <location>
        <begin position="1"/>
        <end position="134"/>
    </location>
</feature>
<sequence length="175" mass="19705">MTGRGSSGVGLKAAVTNDEDTGERRLEAGAMFLTDPGIFYIDEFDKMLNIDRTANHEVMEQGRVTISKADIRARLSALCCVLAAANLVFGRYNLYKTPVEKFSMQDSLLSRFDLIFFMLDEHDPSRDSNVAEHVLKLHRYRTPGNVPAMGGAVETVSKFDLDFDLLYPCLVEFWR</sequence>
<dbReference type="PANTHER" id="PTHR11630">
    <property type="entry name" value="DNA REPLICATION LICENSING FACTOR MCM FAMILY MEMBER"/>
    <property type="match status" value="1"/>
</dbReference>
<organism evidence="5 6">
    <name type="scientific">Gnathostoma spinigerum</name>
    <dbReference type="NCBI Taxonomy" id="75299"/>
    <lineage>
        <taxon>Eukaryota</taxon>
        <taxon>Metazoa</taxon>
        <taxon>Ecdysozoa</taxon>
        <taxon>Nematoda</taxon>
        <taxon>Chromadorea</taxon>
        <taxon>Rhabditida</taxon>
        <taxon>Spirurina</taxon>
        <taxon>Gnathostomatomorpha</taxon>
        <taxon>Gnathostomatoidea</taxon>
        <taxon>Gnathostomatidae</taxon>
        <taxon>Gnathostoma</taxon>
    </lineage>
</organism>
<dbReference type="PRINTS" id="PR01657">
    <property type="entry name" value="MCMFAMILY"/>
</dbReference>
<dbReference type="Pfam" id="PF00493">
    <property type="entry name" value="MCM"/>
    <property type="match status" value="1"/>
</dbReference>
<dbReference type="PROSITE" id="PS50051">
    <property type="entry name" value="MCM_2"/>
    <property type="match status" value="1"/>
</dbReference>
<dbReference type="EMBL" id="JBGFUD010000159">
    <property type="protein sequence ID" value="MFH4973839.1"/>
    <property type="molecule type" value="Genomic_DNA"/>
</dbReference>
<dbReference type="GO" id="GO:0003677">
    <property type="term" value="F:DNA binding"/>
    <property type="evidence" value="ECO:0007669"/>
    <property type="project" value="UniProtKB-KW"/>
</dbReference>
<dbReference type="SMART" id="SM00350">
    <property type="entry name" value="MCM"/>
    <property type="match status" value="1"/>
</dbReference>
<keyword evidence="3" id="KW-0238">DNA-binding</keyword>
<evidence type="ECO:0000313" key="6">
    <source>
        <dbReference type="Proteomes" id="UP001608902"/>
    </source>
</evidence>
<evidence type="ECO:0000259" key="4">
    <source>
        <dbReference type="PROSITE" id="PS50051"/>
    </source>
</evidence>
<gene>
    <name evidence="5" type="ORF">AB6A40_000548</name>
</gene>
<protein>
    <recommendedName>
        <fullName evidence="4">MCM C-terminal AAA(+) ATPase domain-containing protein</fullName>
    </recommendedName>
</protein>
<dbReference type="AlphaFoldDB" id="A0ABD6E6R5"/>
<proteinExistence type="inferred from homology"/>
<comment type="similarity">
    <text evidence="3">Belongs to the MCM family.</text>
</comment>
<dbReference type="Proteomes" id="UP001608902">
    <property type="component" value="Unassembled WGS sequence"/>
</dbReference>
<dbReference type="SUPFAM" id="SSF52540">
    <property type="entry name" value="P-loop containing nucleoside triphosphate hydrolases"/>
    <property type="match status" value="1"/>
</dbReference>
<keyword evidence="1 3" id="KW-0547">Nucleotide-binding</keyword>
<accession>A0ABD6E6R5</accession>
<dbReference type="Gene3D" id="3.40.50.300">
    <property type="entry name" value="P-loop containing nucleotide triphosphate hydrolases"/>
    <property type="match status" value="1"/>
</dbReference>
<evidence type="ECO:0000256" key="1">
    <source>
        <dbReference type="ARBA" id="ARBA00022741"/>
    </source>
</evidence>